<evidence type="ECO:0000256" key="2">
    <source>
        <dbReference type="ARBA" id="ARBA00023239"/>
    </source>
</evidence>
<dbReference type="GO" id="GO:0005739">
    <property type="term" value="C:mitochondrion"/>
    <property type="evidence" value="ECO:0007669"/>
    <property type="project" value="TreeGrafter"/>
</dbReference>
<dbReference type="SUPFAM" id="SSF52096">
    <property type="entry name" value="ClpP/crotonase"/>
    <property type="match status" value="1"/>
</dbReference>
<dbReference type="PANTHER" id="PTHR11941">
    <property type="entry name" value="ENOYL-COA HYDRATASE-RELATED"/>
    <property type="match status" value="1"/>
</dbReference>
<accession>A0A7R9QSG1</accession>
<organism evidence="4">
    <name type="scientific">Oppiella nova</name>
    <dbReference type="NCBI Taxonomy" id="334625"/>
    <lineage>
        <taxon>Eukaryota</taxon>
        <taxon>Metazoa</taxon>
        <taxon>Ecdysozoa</taxon>
        <taxon>Arthropoda</taxon>
        <taxon>Chelicerata</taxon>
        <taxon>Arachnida</taxon>
        <taxon>Acari</taxon>
        <taxon>Acariformes</taxon>
        <taxon>Sarcoptiformes</taxon>
        <taxon>Oribatida</taxon>
        <taxon>Brachypylina</taxon>
        <taxon>Oppioidea</taxon>
        <taxon>Oppiidae</taxon>
        <taxon>Oppiella</taxon>
    </lineage>
</organism>
<dbReference type="GO" id="GO:0006635">
    <property type="term" value="P:fatty acid beta-oxidation"/>
    <property type="evidence" value="ECO:0007669"/>
    <property type="project" value="TreeGrafter"/>
</dbReference>
<name>A0A7R9QSG1_9ACAR</name>
<comment type="similarity">
    <text evidence="1 3">Belongs to the enoyl-CoA hydratase/isomerase family.</text>
</comment>
<gene>
    <name evidence="4" type="ORF">ONB1V03_LOCUS12179</name>
</gene>
<dbReference type="GO" id="GO:0004300">
    <property type="term" value="F:enoyl-CoA hydratase activity"/>
    <property type="evidence" value="ECO:0007669"/>
    <property type="project" value="UniProtKB-ARBA"/>
</dbReference>
<dbReference type="FunFam" id="3.90.226.10:FF:000009">
    <property type="entry name" value="Carnitinyl-CoA dehydratase"/>
    <property type="match status" value="1"/>
</dbReference>
<dbReference type="Proteomes" id="UP000728032">
    <property type="component" value="Unassembled WGS sequence"/>
</dbReference>
<proteinExistence type="inferred from homology"/>
<evidence type="ECO:0000256" key="1">
    <source>
        <dbReference type="ARBA" id="ARBA00005254"/>
    </source>
</evidence>
<dbReference type="EMBL" id="OC924467">
    <property type="protein sequence ID" value="CAD7655536.1"/>
    <property type="molecule type" value="Genomic_DNA"/>
</dbReference>
<evidence type="ECO:0000313" key="4">
    <source>
        <dbReference type="EMBL" id="CAD7655536.1"/>
    </source>
</evidence>
<dbReference type="Gene3D" id="1.10.12.10">
    <property type="entry name" value="Lyase 2-enoyl-coa Hydratase, Chain A, domain 2"/>
    <property type="match status" value="1"/>
</dbReference>
<dbReference type="FunFam" id="1.10.12.10:FF:000001">
    <property type="entry name" value="Probable enoyl-CoA hydratase, mitochondrial"/>
    <property type="match status" value="1"/>
</dbReference>
<dbReference type="InterPro" id="IPR001753">
    <property type="entry name" value="Enoyl-CoA_hydra/iso"/>
</dbReference>
<dbReference type="EMBL" id="CAJPVJ010009642">
    <property type="protein sequence ID" value="CAG2172723.1"/>
    <property type="molecule type" value="Genomic_DNA"/>
</dbReference>
<dbReference type="Pfam" id="PF00378">
    <property type="entry name" value="ECH_1"/>
    <property type="match status" value="1"/>
</dbReference>
<dbReference type="InterPro" id="IPR018376">
    <property type="entry name" value="Enoyl-CoA_hyd/isom_CS"/>
</dbReference>
<sequence>MNCFTRSALRAVVVRRTRVVCLSSARSVIGTSHASQRDDEVFTSRLTAADAGVVVLSLNRPNGANSLSRAMASKLNESLYQLSKDEELRVLIIRSTVPGIFCAGADLKERATMPEKDIPPFVAKLRAIGNAIHDFPFPTIAAIDGAAIGGGLEYALAADLRVAASNAKLGLVETKLAVIPGAGGTQRLSRLIPIHLAKELIYTGRLIDGHSAFQMGIVNYSVEQNAAGDAAYRRAVRLAEEMIANGPVALKAAKVAINRGSEVDIMTGLAIEAACHTMTVHTKDRLEGLASFKEKRAPKYKGE</sequence>
<reference evidence="4" key="1">
    <citation type="submission" date="2020-11" db="EMBL/GenBank/DDBJ databases">
        <authorList>
            <person name="Tran Van P."/>
        </authorList>
    </citation>
    <scope>NUCLEOTIDE SEQUENCE</scope>
</reference>
<keyword evidence="2" id="KW-0456">Lyase</keyword>
<evidence type="ECO:0008006" key="6">
    <source>
        <dbReference type="Google" id="ProtNLM"/>
    </source>
</evidence>
<evidence type="ECO:0000256" key="3">
    <source>
        <dbReference type="RuleBase" id="RU003707"/>
    </source>
</evidence>
<keyword evidence="5" id="KW-1185">Reference proteome</keyword>
<dbReference type="InterPro" id="IPR029045">
    <property type="entry name" value="ClpP/crotonase-like_dom_sf"/>
</dbReference>
<dbReference type="PROSITE" id="PS00166">
    <property type="entry name" value="ENOYL_COA_HYDRATASE"/>
    <property type="match status" value="1"/>
</dbReference>
<dbReference type="PANTHER" id="PTHR11941:SF171">
    <property type="entry name" value="SD19268P"/>
    <property type="match status" value="1"/>
</dbReference>
<dbReference type="OrthoDB" id="410701at2759"/>
<dbReference type="InterPro" id="IPR014748">
    <property type="entry name" value="Enoyl-CoA_hydra_C"/>
</dbReference>
<dbReference type="CDD" id="cd06558">
    <property type="entry name" value="crotonase-like"/>
    <property type="match status" value="1"/>
</dbReference>
<dbReference type="AlphaFoldDB" id="A0A7R9QSG1"/>
<evidence type="ECO:0000313" key="5">
    <source>
        <dbReference type="Proteomes" id="UP000728032"/>
    </source>
</evidence>
<dbReference type="Gene3D" id="3.90.226.10">
    <property type="entry name" value="2-enoyl-CoA Hydratase, Chain A, domain 1"/>
    <property type="match status" value="1"/>
</dbReference>
<protein>
    <recommendedName>
        <fullName evidence="6">Enoyl-CoA hydratase</fullName>
    </recommendedName>
</protein>